<evidence type="ECO:0000259" key="6">
    <source>
        <dbReference type="Pfam" id="PF00675"/>
    </source>
</evidence>
<dbReference type="PANTHER" id="PTHR43690:SF17">
    <property type="entry name" value="PROTEIN YHJJ"/>
    <property type="match status" value="1"/>
</dbReference>
<evidence type="ECO:0000256" key="1">
    <source>
        <dbReference type="ARBA" id="ARBA00007261"/>
    </source>
</evidence>
<comment type="caution">
    <text evidence="8">The sequence shown here is derived from an EMBL/GenBank/DDBJ whole genome shotgun (WGS) entry which is preliminary data.</text>
</comment>
<dbReference type="GO" id="GO:0006508">
    <property type="term" value="P:proteolysis"/>
    <property type="evidence" value="ECO:0007669"/>
    <property type="project" value="UniProtKB-KW"/>
</dbReference>
<keyword evidence="4" id="KW-0862">Zinc</keyword>
<evidence type="ECO:0000313" key="8">
    <source>
        <dbReference type="EMBL" id="KMN14216.1"/>
    </source>
</evidence>
<dbReference type="SUPFAM" id="SSF63411">
    <property type="entry name" value="LuxS/MPP-like metallohydrolase"/>
    <property type="match status" value="2"/>
</dbReference>
<dbReference type="GO" id="GO:0008237">
    <property type="term" value="F:metallopeptidase activity"/>
    <property type="evidence" value="ECO:0007669"/>
    <property type="project" value="UniProtKB-KW"/>
</dbReference>
<evidence type="ECO:0008006" key="10">
    <source>
        <dbReference type="Google" id="ProtNLM"/>
    </source>
</evidence>
<dbReference type="Pfam" id="PF00675">
    <property type="entry name" value="Peptidase_M16"/>
    <property type="match status" value="1"/>
</dbReference>
<dbReference type="STRING" id="1608994.TU86_09450"/>
<feature type="domain" description="Peptidase M16 N-terminal" evidence="6">
    <location>
        <begin position="19"/>
        <end position="119"/>
    </location>
</feature>
<evidence type="ECO:0000313" key="9">
    <source>
        <dbReference type="Proteomes" id="UP000036325"/>
    </source>
</evidence>
<proteinExistence type="inferred from homology"/>
<protein>
    <recommendedName>
        <fullName evidence="10">Peptidase M16</fullName>
    </recommendedName>
</protein>
<dbReference type="InterPro" id="IPR007863">
    <property type="entry name" value="Peptidase_M16_C"/>
</dbReference>
<keyword evidence="3" id="KW-0378">Hydrolase</keyword>
<evidence type="ECO:0000256" key="4">
    <source>
        <dbReference type="ARBA" id="ARBA00022833"/>
    </source>
</evidence>
<dbReference type="Pfam" id="PF05193">
    <property type="entry name" value="Peptidase_M16_C"/>
    <property type="match status" value="1"/>
</dbReference>
<dbReference type="AlphaFoldDB" id="A0A0J6LIL1"/>
<gene>
    <name evidence="8" type="ORF">TU86_09450</name>
</gene>
<dbReference type="InterPro" id="IPR050626">
    <property type="entry name" value="Peptidase_M16"/>
</dbReference>
<dbReference type="Gene3D" id="3.30.830.10">
    <property type="entry name" value="Metalloenzyme, LuxS/M16 peptidase-like"/>
    <property type="match status" value="2"/>
</dbReference>
<evidence type="ECO:0000256" key="5">
    <source>
        <dbReference type="ARBA" id="ARBA00023049"/>
    </source>
</evidence>
<keyword evidence="2" id="KW-0645">Protease</keyword>
<reference evidence="8 9" key="1">
    <citation type="submission" date="2015-02" db="EMBL/GenBank/DDBJ databases">
        <title>Pseudomonas helleri sp. nov. and Pseudomonas weihenstephanensis sp. nov., isolated from raw cows milk.</title>
        <authorList>
            <person name="von Neubeck M."/>
            <person name="Huptas C."/>
            <person name="Wenning M."/>
            <person name="Scherer S."/>
        </authorList>
    </citation>
    <scope>NUCLEOTIDE SEQUENCE [LARGE SCALE GENOMIC DNA]</scope>
    <source>
        <strain evidence="8 9">DSM 29166</strain>
    </source>
</reference>
<evidence type="ECO:0000259" key="7">
    <source>
        <dbReference type="Pfam" id="PF05193"/>
    </source>
</evidence>
<name>A0A0J6LIL1_9PSED</name>
<dbReference type="InterPro" id="IPR011765">
    <property type="entry name" value="Pept_M16_N"/>
</dbReference>
<dbReference type="PANTHER" id="PTHR43690">
    <property type="entry name" value="NARDILYSIN"/>
    <property type="match status" value="1"/>
</dbReference>
<dbReference type="RefSeq" id="WP_048364028.1">
    <property type="nucleotide sequence ID" value="NZ_JAAEBV010000002.1"/>
</dbReference>
<accession>A0A0J6LIL1</accession>
<sequence length="417" mass="46365">MRPNTDKATHLFTLDNGLRVVIRQDPGIPMVCASLFHKVGTRHERPDQQGLAYLTGGAAFKNKALINEIGAIANGWLDYDVSTYSLEAPRAALSSVLQMLASRMEEPILSQERLNAGIKRTKELERADPYFTSDFWITSQFEQLIFPAAGKAHTFGDIADLDHITVEDVLHWHKENYAPNNTILVIAGDTTLEHTQPVVQRLFGGFARGTPYKRQEQPVGEPHTAERRLTQYLDTELPRLQMAFNTPSVSTTENIQDIRALQVISALLTSGPDAWLPGKLSEGKKTLTSAITRLPGYRLNDDLFLIAATLGAHTSASLPQVELEIKQLLEGLKLHALDPDTLRYGQAQALKKLDELNSLEVQVSVIGNLEAIGQSWTLIDSEPAQLQRITADDIQRVANQYFCPERLSVTHIFAREA</sequence>
<feature type="domain" description="Peptidase M16 C-terminal" evidence="7">
    <location>
        <begin position="164"/>
        <end position="343"/>
    </location>
</feature>
<accession>A0A0J6IY37</accession>
<comment type="similarity">
    <text evidence="1">Belongs to the peptidase M16 family.</text>
</comment>
<organism evidence="8 9">
    <name type="scientific">Pseudomonas weihenstephanensis</name>
    <dbReference type="NCBI Taxonomy" id="1608994"/>
    <lineage>
        <taxon>Bacteria</taxon>
        <taxon>Pseudomonadati</taxon>
        <taxon>Pseudomonadota</taxon>
        <taxon>Gammaproteobacteria</taxon>
        <taxon>Pseudomonadales</taxon>
        <taxon>Pseudomonadaceae</taxon>
        <taxon>Pseudomonas</taxon>
    </lineage>
</organism>
<evidence type="ECO:0000256" key="2">
    <source>
        <dbReference type="ARBA" id="ARBA00022670"/>
    </source>
</evidence>
<keyword evidence="5" id="KW-0482">Metalloprotease</keyword>
<dbReference type="PATRIC" id="fig|1608994.3.peg.2508"/>
<dbReference type="Proteomes" id="UP000036325">
    <property type="component" value="Unassembled WGS sequence"/>
</dbReference>
<dbReference type="GO" id="GO:0046872">
    <property type="term" value="F:metal ion binding"/>
    <property type="evidence" value="ECO:0007669"/>
    <property type="project" value="InterPro"/>
</dbReference>
<dbReference type="InterPro" id="IPR011249">
    <property type="entry name" value="Metalloenz_LuxS/M16"/>
</dbReference>
<evidence type="ECO:0000256" key="3">
    <source>
        <dbReference type="ARBA" id="ARBA00022801"/>
    </source>
</evidence>
<dbReference type="EMBL" id="JYLF01000003">
    <property type="protein sequence ID" value="KMN14216.1"/>
    <property type="molecule type" value="Genomic_DNA"/>
</dbReference>